<keyword evidence="7" id="KW-0812">Transmembrane</keyword>
<dbReference type="InterPro" id="IPR052378">
    <property type="entry name" value="NosR_regulator"/>
</dbReference>
<dbReference type="PANTHER" id="PTHR30224:SF4">
    <property type="entry name" value="ELECTRON TRANSPORT PROTEIN YCCM-RELATED"/>
    <property type="match status" value="1"/>
</dbReference>
<evidence type="ECO:0000313" key="9">
    <source>
        <dbReference type="EMBL" id="OIQ49464.1"/>
    </source>
</evidence>
<dbReference type="GO" id="GO:0046872">
    <property type="term" value="F:metal ion binding"/>
    <property type="evidence" value="ECO:0007669"/>
    <property type="project" value="UniProtKB-KW"/>
</dbReference>
<sequence>MKITPDRFRLAVQAAFTLFSLYAGYRFILFLSWVSGRSETFVAKPGAVEGFLPISALLGFRRLVSSGFWDRAHPAGLTIFLAALAMAFLFRKGFCGYVCPVGFLSGLLERAGRSFGMARIPPRRIDLPLHVFKYLGMGGFVFLIFSMDPRSLESFLRSPFNMTSDARMLDFFLHPSGMALAVLAALALLSVMVRNFWCRYLCPYGALLGLFAWFGPVRVHRDKDACVHCGKCSASCPSGIAVEQKEAVRTPECIGCGQCVGACPVDGCLGFHALGRRIPWPTVAVGAVLVLLVARVWAGYAGVWDNPLPPEMLKRVYQAGAGLM</sequence>
<organism evidence="9 10">
    <name type="scientific">Pseudodesulfovibrio hydrargyri</name>
    <dbReference type="NCBI Taxonomy" id="2125990"/>
    <lineage>
        <taxon>Bacteria</taxon>
        <taxon>Pseudomonadati</taxon>
        <taxon>Thermodesulfobacteriota</taxon>
        <taxon>Desulfovibrionia</taxon>
        <taxon>Desulfovibrionales</taxon>
        <taxon>Desulfovibrionaceae</taxon>
    </lineage>
</organism>
<evidence type="ECO:0000256" key="1">
    <source>
        <dbReference type="ARBA" id="ARBA00004236"/>
    </source>
</evidence>
<evidence type="ECO:0000256" key="4">
    <source>
        <dbReference type="ARBA" id="ARBA00023004"/>
    </source>
</evidence>
<gene>
    <name evidence="9" type="primary">yccM_1</name>
    <name evidence="9" type="ORF">BerOc1_01389</name>
</gene>
<feature type="transmembrane region" description="Helical" evidence="7">
    <location>
        <begin position="168"/>
        <end position="191"/>
    </location>
</feature>
<dbReference type="InterPro" id="IPR017896">
    <property type="entry name" value="4Fe4S_Fe-S-bd"/>
</dbReference>
<evidence type="ECO:0000256" key="2">
    <source>
        <dbReference type="ARBA" id="ARBA00022475"/>
    </source>
</evidence>
<comment type="subcellular location">
    <subcellularLocation>
        <location evidence="1">Cell membrane</location>
    </subcellularLocation>
</comment>
<dbReference type="GO" id="GO:0051536">
    <property type="term" value="F:iron-sulfur cluster binding"/>
    <property type="evidence" value="ECO:0007669"/>
    <property type="project" value="UniProtKB-KW"/>
</dbReference>
<keyword evidence="5" id="KW-0411">Iron-sulfur</keyword>
<keyword evidence="7" id="KW-1133">Transmembrane helix</keyword>
<feature type="transmembrane region" description="Helical" evidence="7">
    <location>
        <begin position="72"/>
        <end position="90"/>
    </location>
</feature>
<dbReference type="GO" id="GO:0005886">
    <property type="term" value="C:plasma membrane"/>
    <property type="evidence" value="ECO:0007669"/>
    <property type="project" value="UniProtKB-SubCell"/>
</dbReference>
<protein>
    <submittedName>
        <fullName evidence="9">Putative electron transport protein YccM</fullName>
    </submittedName>
</protein>
<evidence type="ECO:0000256" key="7">
    <source>
        <dbReference type="SAM" id="Phobius"/>
    </source>
</evidence>
<dbReference type="InterPro" id="IPR017900">
    <property type="entry name" value="4Fe4S_Fe_S_CS"/>
</dbReference>
<keyword evidence="10" id="KW-1185">Reference proteome</keyword>
<dbReference type="OrthoDB" id="9784262at2"/>
<dbReference type="Gene3D" id="3.30.70.20">
    <property type="match status" value="1"/>
</dbReference>
<proteinExistence type="predicted"/>
<evidence type="ECO:0000259" key="8">
    <source>
        <dbReference type="PROSITE" id="PS51379"/>
    </source>
</evidence>
<comment type="caution">
    <text evidence="9">The sequence shown here is derived from an EMBL/GenBank/DDBJ whole genome shotgun (WGS) entry which is preliminary data.</text>
</comment>
<feature type="transmembrane region" description="Helical" evidence="7">
    <location>
        <begin position="12"/>
        <end position="35"/>
    </location>
</feature>
<dbReference type="Proteomes" id="UP000181901">
    <property type="component" value="Unassembled WGS sequence"/>
</dbReference>
<evidence type="ECO:0000313" key="10">
    <source>
        <dbReference type="Proteomes" id="UP000181901"/>
    </source>
</evidence>
<keyword evidence="3" id="KW-0479">Metal-binding</keyword>
<dbReference type="Pfam" id="PF12801">
    <property type="entry name" value="Fer4_5"/>
    <property type="match status" value="2"/>
</dbReference>
<feature type="transmembrane region" description="Helical" evidence="7">
    <location>
        <begin position="131"/>
        <end position="147"/>
    </location>
</feature>
<dbReference type="EMBL" id="LKAQ01000004">
    <property type="protein sequence ID" value="OIQ49464.1"/>
    <property type="molecule type" value="Genomic_DNA"/>
</dbReference>
<dbReference type="SUPFAM" id="SSF54862">
    <property type="entry name" value="4Fe-4S ferredoxins"/>
    <property type="match status" value="1"/>
</dbReference>
<feature type="domain" description="4Fe-4S ferredoxin-type" evidence="8">
    <location>
        <begin position="248"/>
        <end position="274"/>
    </location>
</feature>
<dbReference type="Pfam" id="PF13237">
    <property type="entry name" value="Fer4_10"/>
    <property type="match status" value="1"/>
</dbReference>
<dbReference type="AlphaFoldDB" id="A0A1J5N3R3"/>
<dbReference type="PROSITE" id="PS51379">
    <property type="entry name" value="4FE4S_FER_2"/>
    <property type="match status" value="2"/>
</dbReference>
<keyword evidence="2" id="KW-1003">Cell membrane</keyword>
<accession>A0A1J5N3R3</accession>
<keyword evidence="4" id="KW-0408">Iron</keyword>
<feature type="transmembrane region" description="Helical" evidence="7">
    <location>
        <begin position="197"/>
        <end position="214"/>
    </location>
</feature>
<dbReference type="PANTHER" id="PTHR30224">
    <property type="entry name" value="ELECTRON TRANSPORT PROTEIN"/>
    <property type="match status" value="1"/>
</dbReference>
<keyword evidence="6 7" id="KW-0472">Membrane</keyword>
<evidence type="ECO:0000256" key="6">
    <source>
        <dbReference type="ARBA" id="ARBA00023136"/>
    </source>
</evidence>
<dbReference type="RefSeq" id="WP_071544976.1">
    <property type="nucleotide sequence ID" value="NZ_LKAQ01000004.1"/>
</dbReference>
<reference evidence="9 10" key="1">
    <citation type="submission" date="2015-09" db="EMBL/GenBank/DDBJ databases">
        <title>Genome of Desulfovibrio dechloracetivorans BerOc1, a mercury methylating strain isolated from highly hydrocarbons and metals contaminated coastal sediments.</title>
        <authorList>
            <person name="Goni Urriza M."/>
            <person name="Gassie C."/>
            <person name="Bouchez O."/>
            <person name="Klopp C."/>
            <person name="Ranchou-Peyruse A."/>
            <person name="Remy G."/>
        </authorList>
    </citation>
    <scope>NUCLEOTIDE SEQUENCE [LARGE SCALE GENOMIC DNA]</scope>
    <source>
        <strain evidence="9 10">BerOc1</strain>
    </source>
</reference>
<feature type="transmembrane region" description="Helical" evidence="7">
    <location>
        <begin position="283"/>
        <end position="303"/>
    </location>
</feature>
<evidence type="ECO:0000256" key="3">
    <source>
        <dbReference type="ARBA" id="ARBA00022723"/>
    </source>
</evidence>
<evidence type="ECO:0000256" key="5">
    <source>
        <dbReference type="ARBA" id="ARBA00023014"/>
    </source>
</evidence>
<name>A0A1J5N3R3_9BACT</name>
<dbReference type="PROSITE" id="PS00198">
    <property type="entry name" value="4FE4S_FER_1"/>
    <property type="match status" value="1"/>
</dbReference>
<feature type="domain" description="4Fe-4S ferredoxin-type" evidence="8">
    <location>
        <begin position="217"/>
        <end position="246"/>
    </location>
</feature>